<protein>
    <submittedName>
        <fullName evidence="1">Alpha/beta hydrolase</fullName>
    </submittedName>
</protein>
<evidence type="ECO:0000313" key="1">
    <source>
        <dbReference type="EMBL" id="NDU98416.1"/>
    </source>
</evidence>
<dbReference type="InterPro" id="IPR029058">
    <property type="entry name" value="AB_hydrolase_fold"/>
</dbReference>
<dbReference type="SUPFAM" id="SSF53474">
    <property type="entry name" value="alpha/beta-Hydrolases"/>
    <property type="match status" value="1"/>
</dbReference>
<dbReference type="GO" id="GO:0016787">
    <property type="term" value="F:hydrolase activity"/>
    <property type="evidence" value="ECO:0007669"/>
    <property type="project" value="UniProtKB-KW"/>
</dbReference>
<organism evidence="1 2">
    <name type="scientific">Spirosoma terrae</name>
    <dbReference type="NCBI Taxonomy" id="1968276"/>
    <lineage>
        <taxon>Bacteria</taxon>
        <taxon>Pseudomonadati</taxon>
        <taxon>Bacteroidota</taxon>
        <taxon>Cytophagia</taxon>
        <taxon>Cytophagales</taxon>
        <taxon>Cytophagaceae</taxon>
        <taxon>Spirosoma</taxon>
    </lineage>
</organism>
<sequence>MPLLPDADFIRIDFVDEFAQWKPTGKINVERLANYLVERYTITSNDVLIGHSMGGWVAIYVKQQTGSKTIQISSWTDQRKIRLPIHNLNVLRFLLFSGVTQSRRLTEYFHAKYPFPESAALHRSLMQGMRRMNRRYVYQQLQVLFAKASPLTVAPDLRIHTRRDSIIARPDEAFIEVPGDHFSLVFHPEKVAAAIDF</sequence>
<comment type="caution">
    <text evidence="1">The sequence shown here is derived from an EMBL/GenBank/DDBJ whole genome shotgun (WGS) entry which is preliminary data.</text>
</comment>
<dbReference type="EMBL" id="JAAFZH010000017">
    <property type="protein sequence ID" value="NDU98416.1"/>
    <property type="molecule type" value="Genomic_DNA"/>
</dbReference>
<keyword evidence="1" id="KW-0378">Hydrolase</keyword>
<name>A0A6L9LD11_9BACT</name>
<dbReference type="AlphaFoldDB" id="A0A6L9LD11"/>
<dbReference type="Gene3D" id="3.40.50.1820">
    <property type="entry name" value="alpha/beta hydrolase"/>
    <property type="match status" value="1"/>
</dbReference>
<keyword evidence="2" id="KW-1185">Reference proteome</keyword>
<dbReference type="Proteomes" id="UP000474175">
    <property type="component" value="Unassembled WGS sequence"/>
</dbReference>
<accession>A0A6L9LD11</accession>
<reference evidence="1 2" key="1">
    <citation type="submission" date="2020-02" db="EMBL/GenBank/DDBJ databases">
        <title>Draft genome sequence of two Spirosoma agri KCTC 52727 and Spirosoma terrae KCTC 52035.</title>
        <authorList>
            <person name="Rojas J."/>
            <person name="Ambika Manirajan B."/>
            <person name="Suarez C."/>
            <person name="Ratering S."/>
            <person name="Schnell S."/>
        </authorList>
    </citation>
    <scope>NUCLEOTIDE SEQUENCE [LARGE SCALE GENOMIC DNA]</scope>
    <source>
        <strain evidence="1 2">KCTC 52035</strain>
    </source>
</reference>
<gene>
    <name evidence="1" type="ORF">GK108_26255</name>
</gene>
<evidence type="ECO:0000313" key="2">
    <source>
        <dbReference type="Proteomes" id="UP000474175"/>
    </source>
</evidence>
<proteinExistence type="predicted"/>